<keyword evidence="5 9" id="KW-0472">Membrane</keyword>
<name>A0AA88Y077_PINIB</name>
<protein>
    <recommendedName>
        <fullName evidence="10">G-protein coupled receptors family 1 profile domain-containing protein</fullName>
    </recommendedName>
</protein>
<dbReference type="Gene3D" id="1.20.1070.10">
    <property type="entry name" value="Rhodopsin 7-helix transmembrane proteins"/>
    <property type="match status" value="1"/>
</dbReference>
<keyword evidence="2 9" id="KW-0812">Transmembrane</keyword>
<keyword evidence="3 9" id="KW-1133">Transmembrane helix</keyword>
<evidence type="ECO:0000256" key="1">
    <source>
        <dbReference type="ARBA" id="ARBA00004141"/>
    </source>
</evidence>
<dbReference type="SUPFAM" id="SSF81321">
    <property type="entry name" value="Family A G protein-coupled receptor-like"/>
    <property type="match status" value="1"/>
</dbReference>
<evidence type="ECO:0000256" key="4">
    <source>
        <dbReference type="ARBA" id="ARBA00023040"/>
    </source>
</evidence>
<dbReference type="InterPro" id="IPR050125">
    <property type="entry name" value="GPCR_opsins"/>
</dbReference>
<dbReference type="Proteomes" id="UP001186944">
    <property type="component" value="Unassembled WGS sequence"/>
</dbReference>
<dbReference type="PROSITE" id="PS50262">
    <property type="entry name" value="G_PROTEIN_RECEP_F1_2"/>
    <property type="match status" value="1"/>
</dbReference>
<evidence type="ECO:0000256" key="8">
    <source>
        <dbReference type="SAM" id="MobiDB-lite"/>
    </source>
</evidence>
<dbReference type="PANTHER" id="PTHR24240">
    <property type="entry name" value="OPSIN"/>
    <property type="match status" value="1"/>
</dbReference>
<dbReference type="GO" id="GO:0004930">
    <property type="term" value="F:G protein-coupled receptor activity"/>
    <property type="evidence" value="ECO:0007669"/>
    <property type="project" value="UniProtKB-KW"/>
</dbReference>
<dbReference type="CDD" id="cd00637">
    <property type="entry name" value="7tm_classA_rhodopsin-like"/>
    <property type="match status" value="1"/>
</dbReference>
<feature type="transmembrane region" description="Helical" evidence="9">
    <location>
        <begin position="20"/>
        <end position="44"/>
    </location>
</feature>
<organism evidence="11 12">
    <name type="scientific">Pinctada imbricata</name>
    <name type="common">Atlantic pearl-oyster</name>
    <name type="synonym">Pinctada martensii</name>
    <dbReference type="NCBI Taxonomy" id="66713"/>
    <lineage>
        <taxon>Eukaryota</taxon>
        <taxon>Metazoa</taxon>
        <taxon>Spiralia</taxon>
        <taxon>Lophotrochozoa</taxon>
        <taxon>Mollusca</taxon>
        <taxon>Bivalvia</taxon>
        <taxon>Autobranchia</taxon>
        <taxon>Pteriomorphia</taxon>
        <taxon>Pterioida</taxon>
        <taxon>Pterioidea</taxon>
        <taxon>Pteriidae</taxon>
        <taxon>Pinctada</taxon>
    </lineage>
</organism>
<dbReference type="AlphaFoldDB" id="A0AA88Y077"/>
<evidence type="ECO:0000313" key="12">
    <source>
        <dbReference type="Proteomes" id="UP001186944"/>
    </source>
</evidence>
<feature type="transmembrane region" description="Helical" evidence="9">
    <location>
        <begin position="197"/>
        <end position="216"/>
    </location>
</feature>
<proteinExistence type="predicted"/>
<feature type="transmembrane region" description="Helical" evidence="9">
    <location>
        <begin position="95"/>
        <end position="116"/>
    </location>
</feature>
<evidence type="ECO:0000259" key="10">
    <source>
        <dbReference type="PROSITE" id="PS50262"/>
    </source>
</evidence>
<keyword evidence="4" id="KW-0297">G-protein coupled receptor</keyword>
<sequence length="330" mass="37187">MNNTTKLGDGDLPGIGGWSLYFETSLLAVLCLFGITGNCLVIKTSVTVETKFARQIMTVFCGLAVADILLCNIRIPIFIYSLFRADSDNGHVVCFVWQLSSALVGIIICKNLVVGLQRLMIIQNFPRYKKYFTRKCTIKILIGVWLINWTLTVALSQGLGWHMVYKGHALCKFDSFEANDLYVYRAVVLGLQNGAPLILTGCCHIWIVTCILRTGLTRSQNNDDNSAYVRVNFTAILRTIMLLLCFSPFLVGGMIHPDYNVHDSPYQRYYEYLICLQSVLSPYITLGDSDFKETNKRRSDGNRPGNENGRVGRRPSYITSCDLKTERPTE</sequence>
<keyword evidence="7" id="KW-0807">Transducer</keyword>
<dbReference type="GO" id="GO:0016020">
    <property type="term" value="C:membrane"/>
    <property type="evidence" value="ECO:0007669"/>
    <property type="project" value="UniProtKB-SubCell"/>
</dbReference>
<evidence type="ECO:0000313" key="11">
    <source>
        <dbReference type="EMBL" id="KAK3095455.1"/>
    </source>
</evidence>
<accession>A0AA88Y077</accession>
<feature type="transmembrane region" description="Helical" evidence="9">
    <location>
        <begin position="136"/>
        <end position="155"/>
    </location>
</feature>
<evidence type="ECO:0000256" key="9">
    <source>
        <dbReference type="SAM" id="Phobius"/>
    </source>
</evidence>
<comment type="caution">
    <text evidence="11">The sequence shown here is derived from an EMBL/GenBank/DDBJ whole genome shotgun (WGS) entry which is preliminary data.</text>
</comment>
<dbReference type="InterPro" id="IPR000276">
    <property type="entry name" value="GPCR_Rhodpsn"/>
</dbReference>
<dbReference type="InterPro" id="IPR017452">
    <property type="entry name" value="GPCR_Rhodpsn_7TM"/>
</dbReference>
<feature type="transmembrane region" description="Helical" evidence="9">
    <location>
        <begin position="228"/>
        <end position="249"/>
    </location>
</feature>
<dbReference type="EMBL" id="VSWD01000008">
    <property type="protein sequence ID" value="KAK3095455.1"/>
    <property type="molecule type" value="Genomic_DNA"/>
</dbReference>
<reference evidence="11" key="1">
    <citation type="submission" date="2019-08" db="EMBL/GenBank/DDBJ databases">
        <title>The improved chromosome-level genome for the pearl oyster Pinctada fucata martensii using PacBio sequencing and Hi-C.</title>
        <authorList>
            <person name="Zheng Z."/>
        </authorList>
    </citation>
    <scope>NUCLEOTIDE SEQUENCE</scope>
    <source>
        <strain evidence="11">ZZ-2019</strain>
        <tissue evidence="11">Adductor muscle</tissue>
    </source>
</reference>
<comment type="subcellular location">
    <subcellularLocation>
        <location evidence="1">Membrane</location>
        <topology evidence="1">Multi-pass membrane protein</topology>
    </subcellularLocation>
</comment>
<evidence type="ECO:0000256" key="7">
    <source>
        <dbReference type="ARBA" id="ARBA00023224"/>
    </source>
</evidence>
<feature type="region of interest" description="Disordered" evidence="8">
    <location>
        <begin position="293"/>
        <end position="330"/>
    </location>
</feature>
<keyword evidence="12" id="KW-1185">Reference proteome</keyword>
<gene>
    <name evidence="11" type="ORF">FSP39_014898</name>
</gene>
<evidence type="ECO:0000256" key="5">
    <source>
        <dbReference type="ARBA" id="ARBA00023136"/>
    </source>
</evidence>
<evidence type="ECO:0000256" key="3">
    <source>
        <dbReference type="ARBA" id="ARBA00022989"/>
    </source>
</evidence>
<feature type="transmembrane region" description="Helical" evidence="9">
    <location>
        <begin position="56"/>
        <end position="83"/>
    </location>
</feature>
<evidence type="ECO:0000256" key="6">
    <source>
        <dbReference type="ARBA" id="ARBA00023170"/>
    </source>
</evidence>
<keyword evidence="6" id="KW-0675">Receptor</keyword>
<dbReference type="Pfam" id="PF00001">
    <property type="entry name" value="7tm_1"/>
    <property type="match status" value="1"/>
</dbReference>
<feature type="domain" description="G-protein coupled receptors family 1 profile" evidence="10">
    <location>
        <begin position="37"/>
        <end position="285"/>
    </location>
</feature>
<evidence type="ECO:0000256" key="2">
    <source>
        <dbReference type="ARBA" id="ARBA00022692"/>
    </source>
</evidence>